<dbReference type="Proteomes" id="UP000552045">
    <property type="component" value="Unassembled WGS sequence"/>
</dbReference>
<dbReference type="InterPro" id="IPR025997">
    <property type="entry name" value="SBP_2_dom"/>
</dbReference>
<dbReference type="GO" id="GO:0030246">
    <property type="term" value="F:carbohydrate binding"/>
    <property type="evidence" value="ECO:0007669"/>
    <property type="project" value="UniProtKB-ARBA"/>
</dbReference>
<organism evidence="6 7">
    <name type="scientific">Microbacterium pseudoresistens</name>
    <dbReference type="NCBI Taxonomy" id="640634"/>
    <lineage>
        <taxon>Bacteria</taxon>
        <taxon>Bacillati</taxon>
        <taxon>Actinomycetota</taxon>
        <taxon>Actinomycetes</taxon>
        <taxon>Micrococcales</taxon>
        <taxon>Microbacteriaceae</taxon>
        <taxon>Microbacterium</taxon>
    </lineage>
</organism>
<evidence type="ECO:0000259" key="5">
    <source>
        <dbReference type="Pfam" id="PF13407"/>
    </source>
</evidence>
<dbReference type="EMBL" id="JACCBH010000001">
    <property type="protein sequence ID" value="NYD53309.1"/>
    <property type="molecule type" value="Genomic_DNA"/>
</dbReference>
<comment type="caution">
    <text evidence="6">The sequence shown here is derived from an EMBL/GenBank/DDBJ whole genome shotgun (WGS) entry which is preliminary data.</text>
</comment>
<dbReference type="AlphaFoldDB" id="A0A7Y9ESU8"/>
<comment type="similarity">
    <text evidence="2">Belongs to the bacterial solute-binding protein 2 family.</text>
</comment>
<dbReference type="InterPro" id="IPR028082">
    <property type="entry name" value="Peripla_BP_I"/>
</dbReference>
<evidence type="ECO:0000313" key="6">
    <source>
        <dbReference type="EMBL" id="NYD53309.1"/>
    </source>
</evidence>
<dbReference type="GO" id="GO:0030313">
    <property type="term" value="C:cell envelope"/>
    <property type="evidence" value="ECO:0007669"/>
    <property type="project" value="UniProtKB-SubCell"/>
</dbReference>
<feature type="signal peptide" evidence="4">
    <location>
        <begin position="1"/>
        <end position="35"/>
    </location>
</feature>
<protein>
    <submittedName>
        <fullName evidence="6">Ribose transport system substrate-binding protein</fullName>
    </submittedName>
</protein>
<proteinExistence type="inferred from homology"/>
<gene>
    <name evidence="6" type="ORF">BKA02_000364</name>
</gene>
<sequence length="340" mass="35194">MNSTASTTSRSRRTLTAAAATVLLLGPLAACSSTAPESGGAGDDPVAGATIAIAGPQSGDPYYVQVACGAQAAGAKLGMDVGELQAPQNQNQAQLTTIVQNMLTNAPDALIYTPADPVAGGIPVQSARADGVTVIDVDAQLDDEELYDSFIASNHYEGAKEITAYLAELIGGEGQIAAIGSLATNPITQARIKGFEDALEEYPDIEVVSISYPEISADVIQANAASTLVKYPDLKAIYTTNYLNSTGAAVALRNANVVGAVKMVSWDAGAANIELLEEGVLQATVAQQPFAMGELAIEQIANQLRGDEVSKTVDAPVEILTSEDVDTPKGESLRYKTECS</sequence>
<feature type="chain" id="PRO_5030934255" evidence="4">
    <location>
        <begin position="36"/>
        <end position="340"/>
    </location>
</feature>
<accession>A0A7Y9ESU8</accession>
<dbReference type="RefSeq" id="WP_179430731.1">
    <property type="nucleotide sequence ID" value="NZ_BAABLC010000003.1"/>
</dbReference>
<dbReference type="Gene3D" id="3.40.50.2300">
    <property type="match status" value="2"/>
</dbReference>
<dbReference type="PANTHER" id="PTHR46847">
    <property type="entry name" value="D-ALLOSE-BINDING PERIPLASMIC PROTEIN-RELATED"/>
    <property type="match status" value="1"/>
</dbReference>
<evidence type="ECO:0000256" key="3">
    <source>
        <dbReference type="ARBA" id="ARBA00022729"/>
    </source>
</evidence>
<dbReference type="SUPFAM" id="SSF53822">
    <property type="entry name" value="Periplasmic binding protein-like I"/>
    <property type="match status" value="1"/>
</dbReference>
<keyword evidence="3 4" id="KW-0732">Signal</keyword>
<dbReference type="Pfam" id="PF13407">
    <property type="entry name" value="Peripla_BP_4"/>
    <property type="match status" value="1"/>
</dbReference>
<comment type="subcellular location">
    <subcellularLocation>
        <location evidence="1">Cell envelope</location>
    </subcellularLocation>
</comment>
<reference evidence="6 7" key="1">
    <citation type="submission" date="2020-07" db="EMBL/GenBank/DDBJ databases">
        <title>Sequencing the genomes of 1000 actinobacteria strains.</title>
        <authorList>
            <person name="Klenk H.-P."/>
        </authorList>
    </citation>
    <scope>NUCLEOTIDE SEQUENCE [LARGE SCALE GENOMIC DNA]</scope>
    <source>
        <strain evidence="6 7">DSM 22185</strain>
    </source>
</reference>
<evidence type="ECO:0000313" key="7">
    <source>
        <dbReference type="Proteomes" id="UP000552045"/>
    </source>
</evidence>
<keyword evidence="7" id="KW-1185">Reference proteome</keyword>
<evidence type="ECO:0000256" key="1">
    <source>
        <dbReference type="ARBA" id="ARBA00004196"/>
    </source>
</evidence>
<dbReference type="PANTHER" id="PTHR46847:SF1">
    <property type="entry name" value="D-ALLOSE-BINDING PERIPLASMIC PROTEIN-RELATED"/>
    <property type="match status" value="1"/>
</dbReference>
<name>A0A7Y9ESU8_9MICO</name>
<feature type="domain" description="Periplasmic binding protein" evidence="5">
    <location>
        <begin position="51"/>
        <end position="307"/>
    </location>
</feature>
<evidence type="ECO:0000256" key="4">
    <source>
        <dbReference type="SAM" id="SignalP"/>
    </source>
</evidence>
<evidence type="ECO:0000256" key="2">
    <source>
        <dbReference type="ARBA" id="ARBA00007639"/>
    </source>
</evidence>